<feature type="domain" description="Fibronectin type-III" evidence="2">
    <location>
        <begin position="77"/>
        <end position="175"/>
    </location>
</feature>
<reference evidence="4 5" key="1">
    <citation type="journal article" date="2016" name="Nat. Commun.">
        <title>Thousands of microbial genomes shed light on interconnected biogeochemical processes in an aquifer system.</title>
        <authorList>
            <person name="Anantharaman K."/>
            <person name="Brown C.T."/>
            <person name="Hug L.A."/>
            <person name="Sharon I."/>
            <person name="Castelle C.J."/>
            <person name="Probst A.J."/>
            <person name="Thomas B.C."/>
            <person name="Singh A."/>
            <person name="Wilkins M.J."/>
            <person name="Karaoz U."/>
            <person name="Brodie E.L."/>
            <person name="Williams K.H."/>
            <person name="Hubbard S.S."/>
            <person name="Banfield J.F."/>
        </authorList>
    </citation>
    <scope>NUCLEOTIDE SEQUENCE [LARGE SCALE GENOMIC DNA]</scope>
</reference>
<organism evidence="4 5">
    <name type="scientific">Candidatus Nomurabacteria bacterium RIFCSPLOWO2_01_FULL_40_18</name>
    <dbReference type="NCBI Taxonomy" id="1801773"/>
    <lineage>
        <taxon>Bacteria</taxon>
        <taxon>Candidatus Nomuraibacteriota</taxon>
    </lineage>
</organism>
<sequence length="430" mass="45301">MKIFSALILSLMLFSVVCSFVLADFTSTNFQLENPINIISGGESTSYNFQYFSTTSQIIQGQSTSSDFAQNAGFLYFPTATSPVLSATPGNTQVTLSWTASTGILANITSYEVGTSTTSGGSFAFTSVGTSLNTIKTDLTNGTTYYFKVRSYAAGLLLSESAEVTATPVVSVGPGGGGGGGGPLITTGANFSGRAYPGSRVFLLKDGQTVATTIAGGDANFKINLTGLSSGDYSFLIYAEDQAGRRSTLFTFPVTLTLGATSEIGGIFIAPTIALDKEEVKKGDNITILGQSVPNGQISISVHSNPEFFIQTISDRFGGYVYNFDTAVLDLGDHLTKSKASDDGLISQFGKVIGFKVGNENVLAATPVLSPGGVCGSIGDLNGDCRVNLVDYSILAFWYKKNSPPANVDLNYDNKVDIIDFSILAHYWTT</sequence>
<feature type="signal peptide" evidence="1">
    <location>
        <begin position="1"/>
        <end position="23"/>
    </location>
</feature>
<dbReference type="Pfam" id="PF00404">
    <property type="entry name" value="Dockerin_1"/>
    <property type="match status" value="1"/>
</dbReference>
<evidence type="ECO:0000313" key="4">
    <source>
        <dbReference type="EMBL" id="OGI93950.1"/>
    </source>
</evidence>
<evidence type="ECO:0000259" key="2">
    <source>
        <dbReference type="PROSITE" id="PS50853"/>
    </source>
</evidence>
<dbReference type="InterPro" id="IPR013783">
    <property type="entry name" value="Ig-like_fold"/>
</dbReference>
<dbReference type="CDD" id="cd00063">
    <property type="entry name" value="FN3"/>
    <property type="match status" value="1"/>
</dbReference>
<dbReference type="SMART" id="SM00060">
    <property type="entry name" value="FN3"/>
    <property type="match status" value="1"/>
</dbReference>
<dbReference type="InterPro" id="IPR016134">
    <property type="entry name" value="Dockerin_dom"/>
</dbReference>
<dbReference type="PROSITE" id="PS51766">
    <property type="entry name" value="DOCKERIN"/>
    <property type="match status" value="1"/>
</dbReference>
<dbReference type="CDD" id="cd14256">
    <property type="entry name" value="Dockerin_I"/>
    <property type="match status" value="1"/>
</dbReference>
<dbReference type="SUPFAM" id="SSF63446">
    <property type="entry name" value="Type I dockerin domain"/>
    <property type="match status" value="1"/>
</dbReference>
<feature type="chain" id="PRO_5009527428" description="Fibronectin type-III domain-containing protein" evidence="1">
    <location>
        <begin position="24"/>
        <end position="430"/>
    </location>
</feature>
<evidence type="ECO:0000259" key="3">
    <source>
        <dbReference type="PROSITE" id="PS51766"/>
    </source>
</evidence>
<comment type="caution">
    <text evidence="4">The sequence shown here is derived from an EMBL/GenBank/DDBJ whole genome shotgun (WGS) entry which is preliminary data.</text>
</comment>
<dbReference type="InterPro" id="IPR002105">
    <property type="entry name" value="Dockerin_1_rpt"/>
</dbReference>
<feature type="domain" description="Dockerin" evidence="3">
    <location>
        <begin position="374"/>
        <end position="430"/>
    </location>
</feature>
<proteinExistence type="predicted"/>
<dbReference type="PROSITE" id="PS50853">
    <property type="entry name" value="FN3"/>
    <property type="match status" value="1"/>
</dbReference>
<evidence type="ECO:0000313" key="5">
    <source>
        <dbReference type="Proteomes" id="UP000176629"/>
    </source>
</evidence>
<dbReference type="InterPro" id="IPR036116">
    <property type="entry name" value="FN3_sf"/>
</dbReference>
<keyword evidence="1" id="KW-0732">Signal</keyword>
<dbReference type="EMBL" id="MFUX01000035">
    <property type="protein sequence ID" value="OGI93950.1"/>
    <property type="molecule type" value="Genomic_DNA"/>
</dbReference>
<evidence type="ECO:0000256" key="1">
    <source>
        <dbReference type="SAM" id="SignalP"/>
    </source>
</evidence>
<accession>A0A1F6XIF4</accession>
<dbReference type="AlphaFoldDB" id="A0A1F6XIF4"/>
<protein>
    <recommendedName>
        <fullName evidence="6">Fibronectin type-III domain-containing protein</fullName>
    </recommendedName>
</protein>
<dbReference type="STRING" id="1801773.A3A03_03735"/>
<evidence type="ECO:0008006" key="6">
    <source>
        <dbReference type="Google" id="ProtNLM"/>
    </source>
</evidence>
<dbReference type="SUPFAM" id="SSF49265">
    <property type="entry name" value="Fibronectin type III"/>
    <property type="match status" value="1"/>
</dbReference>
<gene>
    <name evidence="4" type="ORF">A3A03_03735</name>
</gene>
<dbReference type="GO" id="GO:0004553">
    <property type="term" value="F:hydrolase activity, hydrolyzing O-glycosyl compounds"/>
    <property type="evidence" value="ECO:0007669"/>
    <property type="project" value="InterPro"/>
</dbReference>
<dbReference type="InterPro" id="IPR003961">
    <property type="entry name" value="FN3_dom"/>
</dbReference>
<name>A0A1F6XIF4_9BACT</name>
<dbReference type="GO" id="GO:0000272">
    <property type="term" value="P:polysaccharide catabolic process"/>
    <property type="evidence" value="ECO:0007669"/>
    <property type="project" value="InterPro"/>
</dbReference>
<dbReference type="Gene3D" id="2.60.40.10">
    <property type="entry name" value="Immunoglobulins"/>
    <property type="match status" value="2"/>
</dbReference>
<dbReference type="Gene3D" id="1.10.1330.10">
    <property type="entry name" value="Dockerin domain"/>
    <property type="match status" value="1"/>
</dbReference>
<dbReference type="Proteomes" id="UP000176629">
    <property type="component" value="Unassembled WGS sequence"/>
</dbReference>
<dbReference type="InterPro" id="IPR036439">
    <property type="entry name" value="Dockerin_dom_sf"/>
</dbReference>